<comment type="caution">
    <text evidence="3">The sequence shown here is derived from an EMBL/GenBank/DDBJ whole genome shotgun (WGS) entry which is preliminary data.</text>
</comment>
<feature type="transmembrane region" description="Helical" evidence="2">
    <location>
        <begin position="128"/>
        <end position="146"/>
    </location>
</feature>
<reference evidence="3 4" key="1">
    <citation type="journal article" date="2018" name="Evol. Lett.">
        <title>Horizontal gene cluster transfer increased hallucinogenic mushroom diversity.</title>
        <authorList>
            <person name="Reynolds H.T."/>
            <person name="Vijayakumar V."/>
            <person name="Gluck-Thaler E."/>
            <person name="Korotkin H.B."/>
            <person name="Matheny P.B."/>
            <person name="Slot J.C."/>
        </authorList>
    </citation>
    <scope>NUCLEOTIDE SEQUENCE [LARGE SCALE GENOMIC DNA]</scope>
    <source>
        <strain evidence="3 4">SRW20</strain>
    </source>
</reference>
<evidence type="ECO:0008006" key="5">
    <source>
        <dbReference type="Google" id="ProtNLM"/>
    </source>
</evidence>
<accession>A0A409Y258</accession>
<feature type="transmembrane region" description="Helical" evidence="2">
    <location>
        <begin position="7"/>
        <end position="30"/>
    </location>
</feature>
<dbReference type="Proteomes" id="UP000284706">
    <property type="component" value="Unassembled WGS sequence"/>
</dbReference>
<evidence type="ECO:0000313" key="4">
    <source>
        <dbReference type="Proteomes" id="UP000284706"/>
    </source>
</evidence>
<dbReference type="EMBL" id="NHYE01001296">
    <property type="protein sequence ID" value="PPQ97053.1"/>
    <property type="molecule type" value="Genomic_DNA"/>
</dbReference>
<organism evidence="3 4">
    <name type="scientific">Gymnopilus dilepis</name>
    <dbReference type="NCBI Taxonomy" id="231916"/>
    <lineage>
        <taxon>Eukaryota</taxon>
        <taxon>Fungi</taxon>
        <taxon>Dikarya</taxon>
        <taxon>Basidiomycota</taxon>
        <taxon>Agaricomycotina</taxon>
        <taxon>Agaricomycetes</taxon>
        <taxon>Agaricomycetidae</taxon>
        <taxon>Agaricales</taxon>
        <taxon>Agaricineae</taxon>
        <taxon>Hymenogastraceae</taxon>
        <taxon>Gymnopilus</taxon>
    </lineage>
</organism>
<keyword evidence="2" id="KW-0812">Transmembrane</keyword>
<evidence type="ECO:0000256" key="2">
    <source>
        <dbReference type="SAM" id="Phobius"/>
    </source>
</evidence>
<sequence length="194" mass="21121">MLHIVRLCLYALLFACSTVLLALTAFRIHHTKSSDTPDVYTGHVHFYDPIVAALLVTSILSVLFSMYFLSIIAGRLGRAANYASEHVCLAILWIMFLVCAAVFTHDFVSLKRCRGFDKQCRTLETIKGFAWINFGLVTFLWAASFGNMGQRGASFTGPAHGREEMRQTTGHNVPASAAPAADTTTGPTATTATA</sequence>
<dbReference type="OrthoDB" id="3227739at2759"/>
<evidence type="ECO:0000313" key="3">
    <source>
        <dbReference type="EMBL" id="PPQ97053.1"/>
    </source>
</evidence>
<feature type="transmembrane region" description="Helical" evidence="2">
    <location>
        <begin position="86"/>
        <end position="108"/>
    </location>
</feature>
<proteinExistence type="predicted"/>
<feature type="region of interest" description="Disordered" evidence="1">
    <location>
        <begin position="156"/>
        <end position="194"/>
    </location>
</feature>
<keyword evidence="2" id="KW-1133">Transmembrane helix</keyword>
<feature type="transmembrane region" description="Helical" evidence="2">
    <location>
        <begin position="50"/>
        <end position="74"/>
    </location>
</feature>
<dbReference type="AlphaFoldDB" id="A0A409Y258"/>
<protein>
    <recommendedName>
        <fullName evidence="5">MARVEL domain-containing protein</fullName>
    </recommendedName>
</protein>
<keyword evidence="4" id="KW-1185">Reference proteome</keyword>
<keyword evidence="2" id="KW-0472">Membrane</keyword>
<dbReference type="InParanoid" id="A0A409Y258"/>
<gene>
    <name evidence="3" type="ORF">CVT26_001276</name>
</gene>
<evidence type="ECO:0000256" key="1">
    <source>
        <dbReference type="SAM" id="MobiDB-lite"/>
    </source>
</evidence>
<dbReference type="STRING" id="231916.A0A409Y258"/>
<name>A0A409Y258_9AGAR</name>
<feature type="compositionally biased region" description="Low complexity" evidence="1">
    <location>
        <begin position="174"/>
        <end position="194"/>
    </location>
</feature>